<proteinExistence type="inferred from homology"/>
<protein>
    <submittedName>
        <fullName evidence="7">Aspartic peptidase DDI1-type domain-containing protein</fullName>
    </submittedName>
</protein>
<accession>A0A914HP63</accession>
<dbReference type="InterPro" id="IPR019103">
    <property type="entry name" value="Peptidase_aspartic_DDI1-type"/>
</dbReference>
<name>A0A914HP63_GLORO</name>
<sequence length="379" mass="42885">MRLTIIAGEHVSSLEISPDMEMENFLALCKLELPSIANTPIDKLALTCSGRNFIANTGLAKKRLQELNIRDEDAIHFEVISASSTSQTPYSSRSTPSSLSTKNAPLQTSTLISSLVQNIKVPKQHNAADDRAMADQIFSMLVEPARLDFLRVDHPDLVAAFEANPTDKDAFFTAFKKNKEEQLRRVRLMYDQNSEEGQRYIAQEIERERIVRMQELAMEHMPEAFIPVNMLYIRMMINNHPVIAFVDSGAQSSILSESCARRCDILKYVDRHYRVQAVGIGGSQKMVGRIFACQVQVHEHIFACPFEVMADRDIDILFGLNAMLRHRCCIDLAKMVLRFGDGTETPFLSEQEVEREKQTIALVEVMETAEGTMKKPKKN</sequence>
<dbReference type="CDD" id="cd05479">
    <property type="entry name" value="RP_DDI"/>
    <property type="match status" value="1"/>
</dbReference>
<keyword evidence="2" id="KW-0645">Protease</keyword>
<evidence type="ECO:0000313" key="6">
    <source>
        <dbReference type="Proteomes" id="UP000887572"/>
    </source>
</evidence>
<dbReference type="AlphaFoldDB" id="A0A914HP63"/>
<evidence type="ECO:0000313" key="7">
    <source>
        <dbReference type="WBParaSite" id="Gr19_v10_g241.t1"/>
    </source>
</evidence>
<dbReference type="GO" id="GO:0006508">
    <property type="term" value="P:proteolysis"/>
    <property type="evidence" value="ECO:0007669"/>
    <property type="project" value="UniProtKB-KW"/>
</dbReference>
<dbReference type="Pfam" id="PF09668">
    <property type="entry name" value="Asp_protease"/>
    <property type="match status" value="1"/>
</dbReference>
<evidence type="ECO:0000256" key="4">
    <source>
        <dbReference type="ARBA" id="ARBA00022801"/>
    </source>
</evidence>
<evidence type="ECO:0000256" key="2">
    <source>
        <dbReference type="ARBA" id="ARBA00022670"/>
    </source>
</evidence>
<dbReference type="GO" id="GO:0004190">
    <property type="term" value="F:aspartic-type endopeptidase activity"/>
    <property type="evidence" value="ECO:0007669"/>
    <property type="project" value="UniProtKB-KW"/>
</dbReference>
<dbReference type="Proteomes" id="UP000887572">
    <property type="component" value="Unplaced"/>
</dbReference>
<dbReference type="WBParaSite" id="Gr19_v10_g241.t1">
    <property type="protein sequence ID" value="Gr19_v10_g241.t1"/>
    <property type="gene ID" value="Gr19_v10_g241"/>
</dbReference>
<evidence type="ECO:0000256" key="3">
    <source>
        <dbReference type="ARBA" id="ARBA00022750"/>
    </source>
</evidence>
<dbReference type="InterPro" id="IPR021109">
    <property type="entry name" value="Peptidase_aspartic_dom_sf"/>
</dbReference>
<evidence type="ECO:0000256" key="1">
    <source>
        <dbReference type="ARBA" id="ARBA00009136"/>
    </source>
</evidence>
<keyword evidence="3" id="KW-0064">Aspartyl protease</keyword>
<dbReference type="SUPFAM" id="SSF50630">
    <property type="entry name" value="Acid proteases"/>
    <property type="match status" value="1"/>
</dbReference>
<organism evidence="6 7">
    <name type="scientific">Globodera rostochiensis</name>
    <name type="common">Golden nematode worm</name>
    <name type="synonym">Heterodera rostochiensis</name>
    <dbReference type="NCBI Taxonomy" id="31243"/>
    <lineage>
        <taxon>Eukaryota</taxon>
        <taxon>Metazoa</taxon>
        <taxon>Ecdysozoa</taxon>
        <taxon>Nematoda</taxon>
        <taxon>Chromadorea</taxon>
        <taxon>Rhabditida</taxon>
        <taxon>Tylenchina</taxon>
        <taxon>Tylenchomorpha</taxon>
        <taxon>Tylenchoidea</taxon>
        <taxon>Heteroderidae</taxon>
        <taxon>Heteroderinae</taxon>
        <taxon>Globodera</taxon>
    </lineage>
</organism>
<keyword evidence="4" id="KW-0378">Hydrolase</keyword>
<keyword evidence="6" id="KW-1185">Reference proteome</keyword>
<dbReference type="PANTHER" id="PTHR12917:SF1">
    <property type="entry name" value="AT13091P"/>
    <property type="match status" value="1"/>
</dbReference>
<dbReference type="PANTHER" id="PTHR12917">
    <property type="entry name" value="ASPARTYL PROTEASE DDI-RELATED"/>
    <property type="match status" value="1"/>
</dbReference>
<reference evidence="7" key="1">
    <citation type="submission" date="2022-11" db="UniProtKB">
        <authorList>
            <consortium name="WormBaseParasite"/>
        </authorList>
    </citation>
    <scope>IDENTIFICATION</scope>
</reference>
<feature type="domain" description="Aspartic peptidase DDI1-type" evidence="5">
    <location>
        <begin position="222"/>
        <end position="331"/>
    </location>
</feature>
<dbReference type="Gene3D" id="2.40.70.10">
    <property type="entry name" value="Acid Proteases"/>
    <property type="match status" value="1"/>
</dbReference>
<evidence type="ECO:0000259" key="5">
    <source>
        <dbReference type="Pfam" id="PF09668"/>
    </source>
</evidence>
<comment type="similarity">
    <text evidence="1">Belongs to the DDI1 family.</text>
</comment>
<dbReference type="Gene3D" id="3.10.20.90">
    <property type="entry name" value="Phosphatidylinositol 3-kinase Catalytic Subunit, Chain A, domain 1"/>
    <property type="match status" value="1"/>
</dbReference>